<dbReference type="CDD" id="cd00082">
    <property type="entry name" value="HisKA"/>
    <property type="match status" value="1"/>
</dbReference>
<protein>
    <recommendedName>
        <fullName evidence="10">Sensory/regulatory protein RpfC</fullName>
        <ecNumber evidence="2">2.7.13.3</ecNumber>
    </recommendedName>
</protein>
<dbReference type="PRINTS" id="PR00344">
    <property type="entry name" value="BCTRLSENSOR"/>
</dbReference>
<dbReference type="FunFam" id="1.10.287.130:FF:000002">
    <property type="entry name" value="Two-component osmosensing histidine kinase"/>
    <property type="match status" value="1"/>
</dbReference>
<dbReference type="EC" id="2.7.13.3" evidence="2"/>
<name>A0A1G5PW02_9GAMM</name>
<dbReference type="AlphaFoldDB" id="A0A1G5PW02"/>
<evidence type="ECO:0000259" key="14">
    <source>
        <dbReference type="PROSITE" id="PS50110"/>
    </source>
</evidence>
<feature type="transmembrane region" description="Helical" evidence="12">
    <location>
        <begin position="197"/>
        <end position="218"/>
    </location>
</feature>
<accession>A0A1G5PW02</accession>
<feature type="transmembrane region" description="Helical" evidence="12">
    <location>
        <begin position="375"/>
        <end position="395"/>
    </location>
</feature>
<dbReference type="Pfam" id="PF02518">
    <property type="entry name" value="HATPase_c"/>
    <property type="match status" value="1"/>
</dbReference>
<dbReference type="GO" id="GO:0000155">
    <property type="term" value="F:phosphorelay sensor kinase activity"/>
    <property type="evidence" value="ECO:0007669"/>
    <property type="project" value="InterPro"/>
</dbReference>
<dbReference type="PROSITE" id="PS50110">
    <property type="entry name" value="RESPONSE_REGULATORY"/>
    <property type="match status" value="1"/>
</dbReference>
<sequence length="789" mass="85797">MHDRRPLSRLLSVSNGIRSIGAIWICAPILAVLFLLAGWLSFIAFFDYPSPVVRGPVMLEDASGDLTPHQAKQRAGALLASGAPAPLDAPAEIYWWVAEVQNRDAPGRWVMHLGNTAIEKAELTLFAGDEPVHHQAVDLLELAETPDFIIGQILPIDLPPNTRHTVALRLEGPVPHRGLVFIKPYDVAQAEGRFHGVAIWAAAGAIAALIFYNLFLGISLRMPVYLFYVGHAGGHLLYLLTAMGSIGAVLPVVERYATLNIPGILVGVVFGALFVYRFLDLPTIAPRLALVYRLFIGLVLGGLPLALFLEPHLFFTLVRGSHLVLTLLVISAGVTAIARGKPEARYLLAGWGVMVAMTSRGMLGVLGVLELTLDAGIWAFWAVLFEMFVMSLALADRVRRLSRDKEIAQQGNAAKSAFLANMSHEIRTPLNGVLGMTDLLRDTDLNDQQREYVESIRHSGRSLTTLLEDVLDYSRVEAGRVEIASNPFEPRKLLEELRFLLTPDAAKKGLTLSLTIDPMVPAVLVGDAGRLRQVFLNLMGNALKFTEQGEVRVRLEYLRRDDPVSPLLFSVEDTGIGIAPDAKAHLFERFRQADDGIARRYGGSGLGLSIARELVQLMGGDIRVESRPGAGSRFVVELNLPRGRMPPAEAESDPATPAMSVLVVDDEPINRRVAAELLSRSGHRVEGVASGAEAIERVDGGDFDLVLMDLSMPEMDGLEATRRIHRIAPALPVVGLTAHVLPEHRAACIEVGMTGVLHKPIEGDKLARLLVEAMAMTEPDKPLSSPVSA</sequence>
<dbReference type="Pfam" id="PF07695">
    <property type="entry name" value="7TMR-DISM_7TM"/>
    <property type="match status" value="1"/>
</dbReference>
<organism evidence="15 16">
    <name type="scientific">Thiohalomonas denitrificans</name>
    <dbReference type="NCBI Taxonomy" id="415747"/>
    <lineage>
        <taxon>Bacteria</taxon>
        <taxon>Pseudomonadati</taxon>
        <taxon>Pseudomonadota</taxon>
        <taxon>Gammaproteobacteria</taxon>
        <taxon>Thiohalomonadales</taxon>
        <taxon>Thiohalomonadaceae</taxon>
        <taxon>Thiohalomonas</taxon>
    </lineage>
</organism>
<dbReference type="InterPro" id="IPR003594">
    <property type="entry name" value="HATPase_dom"/>
</dbReference>
<dbReference type="SMART" id="SM00388">
    <property type="entry name" value="HisKA"/>
    <property type="match status" value="1"/>
</dbReference>
<dbReference type="InterPro" id="IPR003661">
    <property type="entry name" value="HisK_dim/P_dom"/>
</dbReference>
<evidence type="ECO:0000256" key="3">
    <source>
        <dbReference type="ARBA" id="ARBA00022553"/>
    </source>
</evidence>
<dbReference type="Pfam" id="PF00512">
    <property type="entry name" value="HisKA"/>
    <property type="match status" value="1"/>
</dbReference>
<evidence type="ECO:0000256" key="11">
    <source>
        <dbReference type="PROSITE-ProRule" id="PRU00169"/>
    </source>
</evidence>
<gene>
    <name evidence="15" type="ORF">SAMN03097708_00931</name>
</gene>
<dbReference type="CDD" id="cd17546">
    <property type="entry name" value="REC_hyHK_CKI1_RcsC-like"/>
    <property type="match status" value="1"/>
</dbReference>
<keyword evidence="5" id="KW-0547">Nucleotide-binding</keyword>
<dbReference type="PANTHER" id="PTHR45339:SF1">
    <property type="entry name" value="HYBRID SIGNAL TRANSDUCTION HISTIDINE KINASE J"/>
    <property type="match status" value="1"/>
</dbReference>
<dbReference type="InterPro" id="IPR004358">
    <property type="entry name" value="Sig_transdc_His_kin-like_C"/>
</dbReference>
<dbReference type="SMART" id="SM00448">
    <property type="entry name" value="REC"/>
    <property type="match status" value="1"/>
</dbReference>
<keyword evidence="12" id="KW-0472">Membrane</keyword>
<keyword evidence="12" id="KW-1133">Transmembrane helix</keyword>
<reference evidence="15 16" key="1">
    <citation type="submission" date="2016-10" db="EMBL/GenBank/DDBJ databases">
        <authorList>
            <person name="de Groot N.N."/>
        </authorList>
    </citation>
    <scope>NUCLEOTIDE SEQUENCE [LARGE SCALE GENOMIC DNA]</scope>
    <source>
        <strain evidence="15 16">HLD2</strain>
    </source>
</reference>
<dbReference type="Gene3D" id="3.30.565.10">
    <property type="entry name" value="Histidine kinase-like ATPase, C-terminal domain"/>
    <property type="match status" value="1"/>
</dbReference>
<keyword evidence="16" id="KW-1185">Reference proteome</keyword>
<feature type="transmembrane region" description="Helical" evidence="12">
    <location>
        <begin position="21"/>
        <end position="46"/>
    </location>
</feature>
<evidence type="ECO:0000256" key="4">
    <source>
        <dbReference type="ARBA" id="ARBA00022679"/>
    </source>
</evidence>
<evidence type="ECO:0000256" key="9">
    <source>
        <dbReference type="ARBA" id="ARBA00064003"/>
    </source>
</evidence>
<dbReference type="Pfam" id="PF00072">
    <property type="entry name" value="Response_reg"/>
    <property type="match status" value="1"/>
</dbReference>
<dbReference type="RefSeq" id="WP_092993092.1">
    <property type="nucleotide sequence ID" value="NZ_FMWD01000002.1"/>
</dbReference>
<dbReference type="STRING" id="415747.SAMN03097708_00931"/>
<feature type="domain" description="Histidine kinase" evidence="13">
    <location>
        <begin position="421"/>
        <end position="642"/>
    </location>
</feature>
<evidence type="ECO:0000256" key="1">
    <source>
        <dbReference type="ARBA" id="ARBA00000085"/>
    </source>
</evidence>
<feature type="modified residue" description="4-aspartylphosphate" evidence="11">
    <location>
        <position position="709"/>
    </location>
</feature>
<dbReference type="Pfam" id="PF07696">
    <property type="entry name" value="7TMR-DISMED2"/>
    <property type="match status" value="1"/>
</dbReference>
<feature type="transmembrane region" description="Helical" evidence="12">
    <location>
        <begin position="321"/>
        <end position="339"/>
    </location>
</feature>
<keyword evidence="6" id="KW-0418">Kinase</keyword>
<dbReference type="CDD" id="cd16922">
    <property type="entry name" value="HATPase_EvgS-ArcB-TorS-like"/>
    <property type="match status" value="1"/>
</dbReference>
<dbReference type="SMART" id="SM00387">
    <property type="entry name" value="HATPase_c"/>
    <property type="match status" value="1"/>
</dbReference>
<comment type="catalytic activity">
    <reaction evidence="1">
        <text>ATP + protein L-histidine = ADP + protein N-phospho-L-histidine.</text>
        <dbReference type="EC" id="2.7.13.3"/>
    </reaction>
</comment>
<keyword evidence="3 11" id="KW-0597">Phosphoprotein</keyword>
<dbReference type="Proteomes" id="UP000199648">
    <property type="component" value="Unassembled WGS sequence"/>
</dbReference>
<dbReference type="SUPFAM" id="SSF47384">
    <property type="entry name" value="Homodimeric domain of signal transducing histidine kinase"/>
    <property type="match status" value="1"/>
</dbReference>
<comment type="subunit">
    <text evidence="9">At low DSF concentrations, interacts with RpfF.</text>
</comment>
<dbReference type="Gene3D" id="3.40.50.2300">
    <property type="match status" value="1"/>
</dbReference>
<feature type="domain" description="Response regulatory" evidence="14">
    <location>
        <begin position="660"/>
        <end position="774"/>
    </location>
</feature>
<feature type="transmembrane region" description="Helical" evidence="12">
    <location>
        <begin position="259"/>
        <end position="279"/>
    </location>
</feature>
<evidence type="ECO:0000256" key="2">
    <source>
        <dbReference type="ARBA" id="ARBA00012438"/>
    </source>
</evidence>
<dbReference type="PROSITE" id="PS50109">
    <property type="entry name" value="HIS_KIN"/>
    <property type="match status" value="1"/>
</dbReference>
<dbReference type="Gene3D" id="1.10.287.130">
    <property type="match status" value="1"/>
</dbReference>
<keyword evidence="12" id="KW-0812">Transmembrane</keyword>
<dbReference type="InterPro" id="IPR036097">
    <property type="entry name" value="HisK_dim/P_sf"/>
</dbReference>
<dbReference type="InterPro" id="IPR011006">
    <property type="entry name" value="CheY-like_superfamily"/>
</dbReference>
<dbReference type="InterPro" id="IPR005467">
    <property type="entry name" value="His_kinase_dom"/>
</dbReference>
<dbReference type="FunFam" id="3.30.565.10:FF:000010">
    <property type="entry name" value="Sensor histidine kinase RcsC"/>
    <property type="match status" value="1"/>
</dbReference>
<evidence type="ECO:0000256" key="6">
    <source>
        <dbReference type="ARBA" id="ARBA00022777"/>
    </source>
</evidence>
<feature type="transmembrane region" description="Helical" evidence="12">
    <location>
        <begin position="346"/>
        <end position="369"/>
    </location>
</feature>
<evidence type="ECO:0000256" key="10">
    <source>
        <dbReference type="ARBA" id="ARBA00068150"/>
    </source>
</evidence>
<evidence type="ECO:0000256" key="8">
    <source>
        <dbReference type="ARBA" id="ARBA00023012"/>
    </source>
</evidence>
<dbReference type="OrthoDB" id="5563233at2"/>
<evidence type="ECO:0000256" key="7">
    <source>
        <dbReference type="ARBA" id="ARBA00022840"/>
    </source>
</evidence>
<evidence type="ECO:0000313" key="16">
    <source>
        <dbReference type="Proteomes" id="UP000199648"/>
    </source>
</evidence>
<dbReference type="EMBL" id="FMWD01000002">
    <property type="protein sequence ID" value="SCZ53440.1"/>
    <property type="molecule type" value="Genomic_DNA"/>
</dbReference>
<dbReference type="InterPro" id="IPR001789">
    <property type="entry name" value="Sig_transdc_resp-reg_receiver"/>
</dbReference>
<keyword evidence="8" id="KW-0902">Two-component regulatory system</keyword>
<evidence type="ECO:0000256" key="5">
    <source>
        <dbReference type="ARBA" id="ARBA00022741"/>
    </source>
</evidence>
<evidence type="ECO:0000259" key="13">
    <source>
        <dbReference type="PROSITE" id="PS50109"/>
    </source>
</evidence>
<dbReference type="InterPro" id="IPR011622">
    <property type="entry name" value="7TMR_DISM_rcpt_extracell_dom2"/>
</dbReference>
<evidence type="ECO:0000313" key="15">
    <source>
        <dbReference type="EMBL" id="SCZ53440.1"/>
    </source>
</evidence>
<dbReference type="GO" id="GO:0005524">
    <property type="term" value="F:ATP binding"/>
    <property type="evidence" value="ECO:0007669"/>
    <property type="project" value="UniProtKB-KW"/>
</dbReference>
<dbReference type="PANTHER" id="PTHR45339">
    <property type="entry name" value="HYBRID SIGNAL TRANSDUCTION HISTIDINE KINASE J"/>
    <property type="match status" value="1"/>
</dbReference>
<dbReference type="SUPFAM" id="SSF52172">
    <property type="entry name" value="CheY-like"/>
    <property type="match status" value="1"/>
</dbReference>
<keyword evidence="4" id="KW-0808">Transferase</keyword>
<feature type="transmembrane region" description="Helical" evidence="12">
    <location>
        <begin position="291"/>
        <end position="309"/>
    </location>
</feature>
<dbReference type="InterPro" id="IPR011623">
    <property type="entry name" value="7TMR_DISM_rcpt_extracell_dom1"/>
</dbReference>
<feature type="transmembrane region" description="Helical" evidence="12">
    <location>
        <begin position="225"/>
        <end position="253"/>
    </location>
</feature>
<proteinExistence type="predicted"/>
<dbReference type="SUPFAM" id="SSF55874">
    <property type="entry name" value="ATPase domain of HSP90 chaperone/DNA topoisomerase II/histidine kinase"/>
    <property type="match status" value="1"/>
</dbReference>
<dbReference type="Gene3D" id="2.60.40.2380">
    <property type="match status" value="1"/>
</dbReference>
<dbReference type="InterPro" id="IPR036890">
    <property type="entry name" value="HATPase_C_sf"/>
</dbReference>
<keyword evidence="7" id="KW-0067">ATP-binding</keyword>
<evidence type="ECO:0000256" key="12">
    <source>
        <dbReference type="SAM" id="Phobius"/>
    </source>
</evidence>